<dbReference type="Pfam" id="PF01066">
    <property type="entry name" value="CDP-OH_P_transf"/>
    <property type="match status" value="1"/>
</dbReference>
<evidence type="ECO:0000256" key="3">
    <source>
        <dbReference type="ARBA" id="ARBA00022679"/>
    </source>
</evidence>
<dbReference type="PANTHER" id="PTHR10414:SF77">
    <property type="entry name" value="CDP-ALCOHOL PHOSPHATIDYLTRANSFERASE FAMILY PROTEIN"/>
    <property type="match status" value="1"/>
</dbReference>
<gene>
    <name evidence="7" type="ORF">EIN_097990</name>
</gene>
<dbReference type="GeneID" id="14886430"/>
<feature type="transmembrane region" description="Helical" evidence="6">
    <location>
        <begin position="145"/>
        <end position="164"/>
    </location>
</feature>
<feature type="transmembrane region" description="Helical" evidence="6">
    <location>
        <begin position="299"/>
        <end position="319"/>
    </location>
</feature>
<evidence type="ECO:0000256" key="1">
    <source>
        <dbReference type="ARBA" id="ARBA00004370"/>
    </source>
</evidence>
<feature type="transmembrane region" description="Helical" evidence="6">
    <location>
        <begin position="331"/>
        <end position="354"/>
    </location>
</feature>
<evidence type="ECO:0000313" key="7">
    <source>
        <dbReference type="EMBL" id="ELP87512.1"/>
    </source>
</evidence>
<reference evidence="7 8" key="1">
    <citation type="submission" date="2012-10" db="EMBL/GenBank/DDBJ databases">
        <authorList>
            <person name="Zafar N."/>
            <person name="Inman J."/>
            <person name="Hall N."/>
            <person name="Lorenzi H."/>
            <person name="Caler E."/>
        </authorList>
    </citation>
    <scope>NUCLEOTIDE SEQUENCE [LARGE SCALE GENOMIC DNA]</scope>
    <source>
        <strain evidence="7 8">IP1</strain>
    </source>
</reference>
<proteinExistence type="inferred from homology"/>
<accession>A0A0A1U0V5</accession>
<evidence type="ECO:0000313" key="8">
    <source>
        <dbReference type="Proteomes" id="UP000014680"/>
    </source>
</evidence>
<dbReference type="OrthoDB" id="196717at2759"/>
<dbReference type="PANTHER" id="PTHR10414">
    <property type="entry name" value="ETHANOLAMINEPHOSPHOTRANSFERASE"/>
    <property type="match status" value="1"/>
</dbReference>
<organism evidence="7 8">
    <name type="scientific">Entamoeba invadens IP1</name>
    <dbReference type="NCBI Taxonomy" id="370355"/>
    <lineage>
        <taxon>Eukaryota</taxon>
        <taxon>Amoebozoa</taxon>
        <taxon>Evosea</taxon>
        <taxon>Archamoebae</taxon>
        <taxon>Mastigamoebida</taxon>
        <taxon>Entamoebidae</taxon>
        <taxon>Entamoeba</taxon>
    </lineage>
</organism>
<dbReference type="EMBL" id="KB206860">
    <property type="protein sequence ID" value="ELP87512.1"/>
    <property type="molecule type" value="Genomic_DNA"/>
</dbReference>
<name>A0A0A1U0V5_ENTIV</name>
<feature type="transmembrane region" description="Helical" evidence="6">
    <location>
        <begin position="271"/>
        <end position="293"/>
    </location>
</feature>
<dbReference type="InterPro" id="IPR014472">
    <property type="entry name" value="CHOPT"/>
</dbReference>
<dbReference type="InterPro" id="IPR048254">
    <property type="entry name" value="CDP_ALCOHOL_P_TRANSF_CS"/>
</dbReference>
<feature type="transmembrane region" description="Helical" evidence="6">
    <location>
        <begin position="116"/>
        <end position="133"/>
    </location>
</feature>
<feature type="transmembrane region" description="Helical" evidence="6">
    <location>
        <begin position="170"/>
        <end position="193"/>
    </location>
</feature>
<dbReference type="RefSeq" id="XP_004254283.1">
    <property type="nucleotide sequence ID" value="XM_004254235.1"/>
</dbReference>
<dbReference type="AlphaFoldDB" id="A0A0A1U0V5"/>
<feature type="transmembrane region" description="Helical" evidence="6">
    <location>
        <begin position="77"/>
        <end position="96"/>
    </location>
</feature>
<dbReference type="GO" id="GO:0016780">
    <property type="term" value="F:phosphotransferase activity, for other substituted phosphate groups"/>
    <property type="evidence" value="ECO:0007669"/>
    <property type="project" value="InterPro"/>
</dbReference>
<keyword evidence="6" id="KW-0812">Transmembrane</keyword>
<keyword evidence="3 5" id="KW-0808">Transferase</keyword>
<dbReference type="InterPro" id="IPR000462">
    <property type="entry name" value="CDP-OH_P_trans"/>
</dbReference>
<dbReference type="PROSITE" id="PS00379">
    <property type="entry name" value="CDP_ALCOHOL_P_TRANSF"/>
    <property type="match status" value="1"/>
</dbReference>
<keyword evidence="4 6" id="KW-0472">Membrane</keyword>
<dbReference type="Gene3D" id="1.20.120.1760">
    <property type="match status" value="1"/>
</dbReference>
<feature type="transmembrane region" description="Helical" evidence="6">
    <location>
        <begin position="205"/>
        <end position="228"/>
    </location>
</feature>
<dbReference type="InterPro" id="IPR043130">
    <property type="entry name" value="CDP-OH_PTrfase_TM_dom"/>
</dbReference>
<dbReference type="OMA" id="VIASIMW"/>
<evidence type="ECO:0000256" key="6">
    <source>
        <dbReference type="SAM" id="Phobius"/>
    </source>
</evidence>
<sequence length="371" mass="42405">MYTFDDDIYFTKEDTEKLHQHRYNCTDNSILNKYILNKYVYQPILKYLIPKWIAPNIISIFGLVFCVLTLPVNYSNVFGRFEYLVTAFLVMLYQLFDSLDGMQARYTKSSSALGELVDHGIDALTSGILLLLLSLQCGMTQQERCVLLVVGYFVFYVTHYTSYFTEHMEFGYILNPTEALVTLSIFMICRTIFGITSDVFKSYKVGSFSINFIIVCVIATLALIYIVIELSKIIRYDGLFNVMISYIVISLSSVLILLSQSNSIILDQTKVFIAILFLAHYNQLFIAHAILQIEHPKIGYFYSTVIIMAIIIFINISGYNMIGGTLYENDSYASVIFVFVTLTFTCVGEVSLVLNCFCVFSRVLRIHPFTV</sequence>
<dbReference type="GO" id="GO:0008654">
    <property type="term" value="P:phospholipid biosynthetic process"/>
    <property type="evidence" value="ECO:0007669"/>
    <property type="project" value="InterPro"/>
</dbReference>
<feature type="transmembrane region" description="Helical" evidence="6">
    <location>
        <begin position="52"/>
        <end position="70"/>
    </location>
</feature>
<dbReference type="GO" id="GO:0016020">
    <property type="term" value="C:membrane"/>
    <property type="evidence" value="ECO:0007669"/>
    <property type="project" value="UniProtKB-SubCell"/>
</dbReference>
<comment type="subcellular location">
    <subcellularLocation>
        <location evidence="1">Membrane</location>
    </subcellularLocation>
</comment>
<feature type="transmembrane region" description="Helical" evidence="6">
    <location>
        <begin position="240"/>
        <end position="259"/>
    </location>
</feature>
<dbReference type="KEGG" id="eiv:EIN_097990"/>
<dbReference type="VEuPathDB" id="AmoebaDB:EIN_097990"/>
<evidence type="ECO:0000256" key="5">
    <source>
        <dbReference type="RuleBase" id="RU003750"/>
    </source>
</evidence>
<evidence type="ECO:0000256" key="4">
    <source>
        <dbReference type="ARBA" id="ARBA00023136"/>
    </source>
</evidence>
<comment type="similarity">
    <text evidence="2 5">Belongs to the CDP-alcohol phosphatidyltransferase class-I family.</text>
</comment>
<keyword evidence="8" id="KW-1185">Reference proteome</keyword>
<keyword evidence="6" id="KW-1133">Transmembrane helix</keyword>
<evidence type="ECO:0000256" key="2">
    <source>
        <dbReference type="ARBA" id="ARBA00010441"/>
    </source>
</evidence>
<dbReference type="Proteomes" id="UP000014680">
    <property type="component" value="Unassembled WGS sequence"/>
</dbReference>
<protein>
    <submittedName>
        <fullName evidence="7">Cholinephosphotransferase, putative</fullName>
    </submittedName>
</protein>